<gene>
    <name evidence="2" type="ORF">BT62DRAFT_921687</name>
</gene>
<feature type="region of interest" description="Disordered" evidence="1">
    <location>
        <begin position="1"/>
        <end position="64"/>
    </location>
</feature>
<keyword evidence="3" id="KW-1185">Reference proteome</keyword>
<name>A0A9P7VND2_9AGAR</name>
<feature type="compositionally biased region" description="Basic and acidic residues" evidence="1">
    <location>
        <begin position="1"/>
        <end position="56"/>
    </location>
</feature>
<reference evidence="2" key="1">
    <citation type="submission" date="2020-11" db="EMBL/GenBank/DDBJ databases">
        <title>Adaptations for nitrogen fixation in a non-lichenized fungal sporocarp promotes dispersal by wood-feeding termites.</title>
        <authorList>
            <consortium name="DOE Joint Genome Institute"/>
            <person name="Koch R.A."/>
            <person name="Yoon G."/>
            <person name="Arayal U."/>
            <person name="Lail K."/>
            <person name="Amirebrahimi M."/>
            <person name="Labutti K."/>
            <person name="Lipzen A."/>
            <person name="Riley R."/>
            <person name="Barry K."/>
            <person name="Henrissat B."/>
            <person name="Grigoriev I.V."/>
            <person name="Herr J.R."/>
            <person name="Aime M.C."/>
        </authorList>
    </citation>
    <scope>NUCLEOTIDE SEQUENCE</scope>
    <source>
        <strain evidence="2">MCA 3950</strain>
    </source>
</reference>
<proteinExistence type="predicted"/>
<dbReference type="Proteomes" id="UP000812287">
    <property type="component" value="Unassembled WGS sequence"/>
</dbReference>
<evidence type="ECO:0000313" key="3">
    <source>
        <dbReference type="Proteomes" id="UP000812287"/>
    </source>
</evidence>
<comment type="caution">
    <text evidence="2">The sequence shown here is derived from an EMBL/GenBank/DDBJ whole genome shotgun (WGS) entry which is preliminary data.</text>
</comment>
<organism evidence="2 3">
    <name type="scientific">Guyanagaster necrorhizus</name>
    <dbReference type="NCBI Taxonomy" id="856835"/>
    <lineage>
        <taxon>Eukaryota</taxon>
        <taxon>Fungi</taxon>
        <taxon>Dikarya</taxon>
        <taxon>Basidiomycota</taxon>
        <taxon>Agaricomycotina</taxon>
        <taxon>Agaricomycetes</taxon>
        <taxon>Agaricomycetidae</taxon>
        <taxon>Agaricales</taxon>
        <taxon>Marasmiineae</taxon>
        <taxon>Physalacriaceae</taxon>
        <taxon>Guyanagaster</taxon>
    </lineage>
</organism>
<sequence length="114" mass="12923">METEEGESKSAEEKEPMAATSKIEEKALTKTMTEEPKTQVPLKRAEQGERHPKVTVEEVPDEKDDTSFLWSHAEPLKAKLIVLPAKLREEHLALPTKVHEALVQLENPMVNKTR</sequence>
<dbReference type="AlphaFoldDB" id="A0A9P7VND2"/>
<dbReference type="EMBL" id="MU250543">
    <property type="protein sequence ID" value="KAG7443740.1"/>
    <property type="molecule type" value="Genomic_DNA"/>
</dbReference>
<accession>A0A9P7VND2</accession>
<evidence type="ECO:0000256" key="1">
    <source>
        <dbReference type="SAM" id="MobiDB-lite"/>
    </source>
</evidence>
<dbReference type="GeneID" id="66106635"/>
<dbReference type="RefSeq" id="XP_043037240.1">
    <property type="nucleotide sequence ID" value="XM_043184338.1"/>
</dbReference>
<evidence type="ECO:0000313" key="2">
    <source>
        <dbReference type="EMBL" id="KAG7443740.1"/>
    </source>
</evidence>
<protein>
    <submittedName>
        <fullName evidence="2">Uncharacterized protein</fullName>
    </submittedName>
</protein>